<keyword evidence="4" id="KW-0560">Oxidoreductase</keyword>
<dbReference type="InterPro" id="IPR023753">
    <property type="entry name" value="FAD/NAD-binding_dom"/>
</dbReference>
<dbReference type="STRING" id="1081102.A0A167SRR7"/>
<feature type="compositionally biased region" description="Polar residues" evidence="5">
    <location>
        <begin position="45"/>
        <end position="54"/>
    </location>
</feature>
<keyword evidence="8" id="KW-1185">Reference proteome</keyword>
<dbReference type="InterPro" id="IPR050775">
    <property type="entry name" value="FAD-binding_Monooxygenases"/>
</dbReference>
<evidence type="ECO:0000256" key="5">
    <source>
        <dbReference type="SAM" id="MobiDB-lite"/>
    </source>
</evidence>
<dbReference type="AlphaFoldDB" id="A0A167SRR7"/>
<dbReference type="EMBL" id="AZHD01000010">
    <property type="protein sequence ID" value="OAA59869.1"/>
    <property type="molecule type" value="Genomic_DNA"/>
</dbReference>
<evidence type="ECO:0000259" key="6">
    <source>
        <dbReference type="Pfam" id="PF07992"/>
    </source>
</evidence>
<keyword evidence="3" id="KW-0521">NADP</keyword>
<keyword evidence="1" id="KW-0285">Flavoprotein</keyword>
<evidence type="ECO:0000313" key="7">
    <source>
        <dbReference type="EMBL" id="OAA59869.1"/>
    </source>
</evidence>
<dbReference type="PRINTS" id="PR00411">
    <property type="entry name" value="PNDRDTASEI"/>
</dbReference>
<reference evidence="7 8" key="1">
    <citation type="journal article" date="2016" name="Genome Biol. Evol.">
        <title>Divergent and convergent evolution of fungal pathogenicity.</title>
        <authorList>
            <person name="Shang Y."/>
            <person name="Xiao G."/>
            <person name="Zheng P."/>
            <person name="Cen K."/>
            <person name="Zhan S."/>
            <person name="Wang C."/>
        </authorList>
    </citation>
    <scope>NUCLEOTIDE SEQUENCE [LARGE SCALE GENOMIC DNA]</scope>
    <source>
        <strain evidence="7 8">RCEF 264</strain>
    </source>
</reference>
<dbReference type="Proteomes" id="UP000076874">
    <property type="component" value="Unassembled WGS sequence"/>
</dbReference>
<protein>
    <submittedName>
        <fullName evidence="7">Flavin monooxygenase-like protein</fullName>
    </submittedName>
</protein>
<evidence type="ECO:0000256" key="2">
    <source>
        <dbReference type="ARBA" id="ARBA00022827"/>
    </source>
</evidence>
<feature type="domain" description="FAD/NAD(P)-binding" evidence="6">
    <location>
        <begin position="68"/>
        <end position="294"/>
    </location>
</feature>
<feature type="region of interest" description="Disordered" evidence="5">
    <location>
        <begin position="22"/>
        <end position="56"/>
    </location>
</feature>
<evidence type="ECO:0000313" key="8">
    <source>
        <dbReference type="Proteomes" id="UP000076874"/>
    </source>
</evidence>
<dbReference type="InterPro" id="IPR036188">
    <property type="entry name" value="FAD/NAD-bd_sf"/>
</dbReference>
<dbReference type="GO" id="GO:0004497">
    <property type="term" value="F:monooxygenase activity"/>
    <property type="evidence" value="ECO:0007669"/>
    <property type="project" value="UniProtKB-KW"/>
</dbReference>
<evidence type="ECO:0000256" key="1">
    <source>
        <dbReference type="ARBA" id="ARBA00022630"/>
    </source>
</evidence>
<dbReference type="PANTHER" id="PTHR43098">
    <property type="entry name" value="L-ORNITHINE N(5)-MONOOXYGENASE-RELATED"/>
    <property type="match status" value="1"/>
</dbReference>
<dbReference type="PANTHER" id="PTHR43098:SF5">
    <property type="entry name" value="DUAL-FUNCTIONAL MONOOXYGENASE_METHYLTRANSFERASE PSOF"/>
    <property type="match status" value="1"/>
</dbReference>
<dbReference type="Gene3D" id="3.50.50.60">
    <property type="entry name" value="FAD/NAD(P)-binding domain"/>
    <property type="match status" value="2"/>
</dbReference>
<dbReference type="SUPFAM" id="SSF51905">
    <property type="entry name" value="FAD/NAD(P)-binding domain"/>
    <property type="match status" value="2"/>
</dbReference>
<dbReference type="Pfam" id="PF07992">
    <property type="entry name" value="Pyr_redox_2"/>
    <property type="match status" value="1"/>
</dbReference>
<gene>
    <name evidence="7" type="ORF">SPI_06067</name>
</gene>
<evidence type="ECO:0000256" key="4">
    <source>
        <dbReference type="ARBA" id="ARBA00023002"/>
    </source>
</evidence>
<dbReference type="OrthoDB" id="66881at2759"/>
<keyword evidence="2" id="KW-0274">FAD</keyword>
<accession>A0A167SRR7</accession>
<comment type="caution">
    <text evidence="7">The sequence shown here is derived from an EMBL/GenBank/DDBJ whole genome shotgun (WGS) entry which is preliminary data.</text>
</comment>
<evidence type="ECO:0000256" key="3">
    <source>
        <dbReference type="ARBA" id="ARBA00022857"/>
    </source>
</evidence>
<name>A0A167SRR7_9HYPO</name>
<proteinExistence type="predicted"/>
<organism evidence="7 8">
    <name type="scientific">Niveomyces insectorum RCEF 264</name>
    <dbReference type="NCBI Taxonomy" id="1081102"/>
    <lineage>
        <taxon>Eukaryota</taxon>
        <taxon>Fungi</taxon>
        <taxon>Dikarya</taxon>
        <taxon>Ascomycota</taxon>
        <taxon>Pezizomycotina</taxon>
        <taxon>Sordariomycetes</taxon>
        <taxon>Hypocreomycetidae</taxon>
        <taxon>Hypocreales</taxon>
        <taxon>Cordycipitaceae</taxon>
        <taxon>Niveomyces</taxon>
    </lineage>
</organism>
<sequence>MTIDGVSGVDARAPNEVKTACSAKATNGTAPGTDGTNGGKAADKVSQTNGNADTKPSAFGSLNDGLDYDVLIIGAGQSGIFAMYRMVQLGVRAKILEAGSSEGGTWYWNRYPGARFDSESYSYIFSFSQELLDEWDWTEHFAPQPETLKYIEYMTAKFDLRKHMQFDTRVTRAQYLEDRNAWQLTDHHGRTYTARFLISAMGLLNEPTLPDIPGAADGVFKGEAWHTARWPAGQGAAATAGKRVGIIGTGATGIQTIQTIAPTVEHLTVFQRTPNWTAPLRNAKISKEEMAKIRAQYPDIFRRCLQSNACFVHGADSTSTGTGKTTAIRTVDRPAAEREQEWEALFQQRGFGKVYSVAADVYRDKAANDLYSAFHAAKIRARVRDPAVAELLVPTNHGFGTRRVPLESNYYEAYNQPNVRLVDVRSNPIARITPAGLQLENGDEFEFDVLIYATGFDAVTGAFHAVDVRGRNNVALNDLWADGGGIRTFLGLTVHNFPNLFTIMGPHQMFGNIPRSIEYAVNWTADFVAYAAAHGLTYCEATEEGMAAWTAHVHACAEGLLGNDVDSWMTGVNKNLAHKQTRTVARYTGPAPEYRRRCNEVKARNYADFVLR</sequence>
<keyword evidence="7" id="KW-0503">Monooxygenase</keyword>